<dbReference type="AlphaFoldDB" id="A0A2S7MXC6"/>
<proteinExistence type="predicted"/>
<evidence type="ECO:0008006" key="5">
    <source>
        <dbReference type="Google" id="ProtNLM"/>
    </source>
</evidence>
<evidence type="ECO:0000256" key="2">
    <source>
        <dbReference type="SAM" id="SignalP"/>
    </source>
</evidence>
<accession>A0A2S7MXC6</accession>
<keyword evidence="2" id="KW-0732">Signal</keyword>
<evidence type="ECO:0000313" key="3">
    <source>
        <dbReference type="EMBL" id="PQD94407.1"/>
    </source>
</evidence>
<evidence type="ECO:0000256" key="1">
    <source>
        <dbReference type="SAM" id="MobiDB-lite"/>
    </source>
</evidence>
<reference evidence="3 4" key="1">
    <citation type="submission" date="2017-12" db="EMBL/GenBank/DDBJ databases">
        <title>Taxonomic description and draft genome of Pradoshia cofamensis Gen. nov., sp. nov., a thermotolerant bacillale isolated from anterior gut of earthworm Eisenia fetida.</title>
        <authorList>
            <person name="Saha T."/>
            <person name="Chakraborty R."/>
        </authorList>
    </citation>
    <scope>NUCLEOTIDE SEQUENCE [LARGE SCALE GENOMIC DNA]</scope>
    <source>
        <strain evidence="3 4">EAG3</strain>
    </source>
</reference>
<feature type="signal peptide" evidence="2">
    <location>
        <begin position="1"/>
        <end position="24"/>
    </location>
</feature>
<comment type="caution">
    <text evidence="3">The sequence shown here is derived from an EMBL/GenBank/DDBJ whole genome shotgun (WGS) entry which is preliminary data.</text>
</comment>
<name>A0A2S7MXC6_9BACI</name>
<feature type="compositionally biased region" description="Basic and acidic residues" evidence="1">
    <location>
        <begin position="29"/>
        <end position="46"/>
    </location>
</feature>
<feature type="chain" id="PRO_5038836772" description="Lipoprotein" evidence="2">
    <location>
        <begin position="25"/>
        <end position="315"/>
    </location>
</feature>
<feature type="region of interest" description="Disordered" evidence="1">
    <location>
        <begin position="26"/>
        <end position="46"/>
    </location>
</feature>
<dbReference type="RefSeq" id="WP_104850238.1">
    <property type="nucleotide sequence ID" value="NZ_PKOZ01000010.1"/>
</dbReference>
<organism evidence="3 4">
    <name type="scientific">Pradoshia eiseniae</name>
    <dbReference type="NCBI Taxonomy" id="2064768"/>
    <lineage>
        <taxon>Bacteria</taxon>
        <taxon>Bacillati</taxon>
        <taxon>Bacillota</taxon>
        <taxon>Bacilli</taxon>
        <taxon>Bacillales</taxon>
        <taxon>Bacillaceae</taxon>
        <taxon>Pradoshia</taxon>
    </lineage>
</organism>
<gene>
    <name evidence="3" type="ORF">CYL18_14420</name>
</gene>
<keyword evidence="4" id="KW-1185">Reference proteome</keyword>
<dbReference type="EMBL" id="PKOZ01000010">
    <property type="protein sequence ID" value="PQD94407.1"/>
    <property type="molecule type" value="Genomic_DNA"/>
</dbReference>
<dbReference type="Proteomes" id="UP000239663">
    <property type="component" value="Unassembled WGS sequence"/>
</dbReference>
<protein>
    <recommendedName>
        <fullName evidence="5">Lipoprotein</fullName>
    </recommendedName>
</protein>
<sequence length="315" mass="35562">MKKLMSIFMAMLLLIGLVGCSADAGSESKASEKTEPKQEQEEKEKTPLEIFKAEMKKMKGESDNILDNGDGTDRYTYYVPGDNGDTNFYAINVNRASGEVTKLEYDGNTADKYLLSYLELAEKLKMGESLVDDFNADKIEQNKDIEIEKEQYNDTYGYMNITPKIDIDSMEDNYKDNESMINDLIAMINKKEGVNVKLLGKEDNGYTTIYSVGIKYAMDEWDSEYENSVDIEVSNSEVGIEAVTYDPWVDITKDISDDTKLVIETIIEMIGTSEDIEDFNKNFSETMDISIPLDNGKHLEINTAEHGGIASFYIN</sequence>
<evidence type="ECO:0000313" key="4">
    <source>
        <dbReference type="Proteomes" id="UP000239663"/>
    </source>
</evidence>
<dbReference type="PROSITE" id="PS51257">
    <property type="entry name" value="PROKAR_LIPOPROTEIN"/>
    <property type="match status" value="1"/>
</dbReference>